<name>A0ABW9WLZ5_9BURK</name>
<dbReference type="SUPFAM" id="SSF51182">
    <property type="entry name" value="RmlC-like cupins"/>
    <property type="match status" value="1"/>
</dbReference>
<evidence type="ECO:0000259" key="2">
    <source>
        <dbReference type="Pfam" id="PF05899"/>
    </source>
</evidence>
<dbReference type="InterPro" id="IPR011051">
    <property type="entry name" value="RmlC_Cupin_sf"/>
</dbReference>
<evidence type="ECO:0000256" key="1">
    <source>
        <dbReference type="SAM" id="MobiDB-lite"/>
    </source>
</evidence>
<dbReference type="Pfam" id="PF05899">
    <property type="entry name" value="Cupin_3"/>
    <property type="match status" value="1"/>
</dbReference>
<gene>
    <name evidence="3" type="ORF">GTP55_18615</name>
</gene>
<comment type="caution">
    <text evidence="3">The sequence shown here is derived from an EMBL/GenBank/DDBJ whole genome shotgun (WGS) entry which is preliminary data.</text>
</comment>
<dbReference type="Gene3D" id="2.60.120.10">
    <property type="entry name" value="Jelly Rolls"/>
    <property type="match status" value="1"/>
</dbReference>
<dbReference type="InterPro" id="IPR008579">
    <property type="entry name" value="UGlyAH_Cupin_dom"/>
</dbReference>
<dbReference type="RefSeq" id="WP_161046338.1">
    <property type="nucleotide sequence ID" value="NZ_WWCS01000012.1"/>
</dbReference>
<keyword evidence="4" id="KW-1185">Reference proteome</keyword>
<evidence type="ECO:0000313" key="4">
    <source>
        <dbReference type="Proteomes" id="UP000466332"/>
    </source>
</evidence>
<proteinExistence type="predicted"/>
<dbReference type="PANTHER" id="PTHR40943:SF2">
    <property type="entry name" value="(S)-UREIDOGLYCINE AMINOHYDROLASE CUPIN DOMAIN-CONTAINING PROTEIN"/>
    <property type="match status" value="1"/>
</dbReference>
<feature type="compositionally biased region" description="Polar residues" evidence="1">
    <location>
        <begin position="1"/>
        <end position="11"/>
    </location>
</feature>
<feature type="domain" description="(S)-ureidoglycine aminohydrolase cupin" evidence="2">
    <location>
        <begin position="41"/>
        <end position="115"/>
    </location>
</feature>
<protein>
    <submittedName>
        <fullName evidence="3">DUF861 domain-containing protein</fullName>
    </submittedName>
</protein>
<feature type="region of interest" description="Disordered" evidence="1">
    <location>
        <begin position="1"/>
        <end position="23"/>
    </location>
</feature>
<evidence type="ECO:0000313" key="3">
    <source>
        <dbReference type="EMBL" id="MYN41380.1"/>
    </source>
</evidence>
<sequence>MNTPTITQFRLQSPPPEYDYPREERRLEGNPRRTTWNHFTSASNEVNAGIWACERGSWRIAFAENKDEYFYVLEGRCRVIDEYGNAAEAGPGDAMVIPSGFKGVFEVIEPVRKHYVIIEAAQRVQGAVPGDGGAQPDQGTMVTNR</sequence>
<reference evidence="3 4" key="1">
    <citation type="submission" date="2019-12" db="EMBL/GenBank/DDBJ databases">
        <title>Novel species isolated from a subtropical stream in China.</title>
        <authorList>
            <person name="Lu H."/>
        </authorList>
    </citation>
    <scope>NUCLEOTIDE SEQUENCE [LARGE SCALE GENOMIC DNA]</scope>
    <source>
        <strain evidence="3 4">FT109W</strain>
    </source>
</reference>
<dbReference type="Proteomes" id="UP000466332">
    <property type="component" value="Unassembled WGS sequence"/>
</dbReference>
<organism evidence="3 4">
    <name type="scientific">Duganella margarita</name>
    <dbReference type="NCBI Taxonomy" id="2692170"/>
    <lineage>
        <taxon>Bacteria</taxon>
        <taxon>Pseudomonadati</taxon>
        <taxon>Pseudomonadota</taxon>
        <taxon>Betaproteobacteria</taxon>
        <taxon>Burkholderiales</taxon>
        <taxon>Oxalobacteraceae</taxon>
        <taxon>Telluria group</taxon>
        <taxon>Duganella</taxon>
    </lineage>
</organism>
<accession>A0ABW9WLZ5</accession>
<dbReference type="PANTHER" id="PTHR40943">
    <property type="entry name" value="CYTOPLASMIC PROTEIN-RELATED"/>
    <property type="match status" value="1"/>
</dbReference>
<dbReference type="InterPro" id="IPR014710">
    <property type="entry name" value="RmlC-like_jellyroll"/>
</dbReference>
<dbReference type="CDD" id="cd02227">
    <property type="entry name" value="cupin_TM1112-like"/>
    <property type="match status" value="1"/>
</dbReference>
<dbReference type="EMBL" id="WWCS01000012">
    <property type="protein sequence ID" value="MYN41380.1"/>
    <property type="molecule type" value="Genomic_DNA"/>
</dbReference>